<sequence>MTQPKPSGPHDLTAHEHVAETSVGQVARFEEEALSLGRRIHRFFHANPTAAPALVLVVSVLAFVVLVGERFLAPFNLSLVLQQVTIIGTLGIAQTLIILTMGIDLSVGAIMVLSSVVMGRMAVDYGLPPSLALAVGLLTGAICGLLNGTLVTRLKLPPFIATLGTWNVFFALNLWYSKSEAIRSQEITATAPLLQWGGTAFELFGARFTYGSILMLALFCGVWYALNWTAWGRHVYATGDDKDAAELAGIRTRRVLLSVYIVAGLICAIAAWLLIGRTGSVSPQAGFTANLDSITAVVIGGTSLFGGRGSIFGTLIGALIVGVFRNGLALAGVDVLWQEFTVGMLIIVAVTTDQWIRRVSA</sequence>
<comment type="similarity">
    <text evidence="2">Belongs to the binding-protein-dependent transport system permease family. AraH/RbsC subfamily.</text>
</comment>
<organism evidence="8 9">
    <name type="scientific">Billgrantia tianxiuensis</name>
    <dbReference type="NCBI Taxonomy" id="2497861"/>
    <lineage>
        <taxon>Bacteria</taxon>
        <taxon>Pseudomonadati</taxon>
        <taxon>Pseudomonadota</taxon>
        <taxon>Gammaproteobacteria</taxon>
        <taxon>Oceanospirillales</taxon>
        <taxon>Halomonadaceae</taxon>
        <taxon>Billgrantia</taxon>
    </lineage>
</organism>
<evidence type="ECO:0000313" key="8">
    <source>
        <dbReference type="EMBL" id="QHC51820.1"/>
    </source>
</evidence>
<feature type="transmembrane region" description="Helical" evidence="7">
    <location>
        <begin position="49"/>
        <end position="67"/>
    </location>
</feature>
<evidence type="ECO:0000256" key="7">
    <source>
        <dbReference type="SAM" id="Phobius"/>
    </source>
</evidence>
<feature type="transmembrane region" description="Helical" evidence="7">
    <location>
        <begin position="208"/>
        <end position="226"/>
    </location>
</feature>
<dbReference type="GO" id="GO:0022857">
    <property type="term" value="F:transmembrane transporter activity"/>
    <property type="evidence" value="ECO:0007669"/>
    <property type="project" value="InterPro"/>
</dbReference>
<dbReference type="RefSeq" id="WP_159555384.1">
    <property type="nucleotide sequence ID" value="NZ_CP035042.1"/>
</dbReference>
<evidence type="ECO:0000256" key="1">
    <source>
        <dbReference type="ARBA" id="ARBA00004429"/>
    </source>
</evidence>
<name>A0A6I6SVG5_9GAMM</name>
<evidence type="ECO:0000256" key="2">
    <source>
        <dbReference type="ARBA" id="ARBA00007942"/>
    </source>
</evidence>
<dbReference type="PANTHER" id="PTHR32196:SF72">
    <property type="entry name" value="RIBOSE IMPORT PERMEASE PROTEIN RBSC"/>
    <property type="match status" value="1"/>
</dbReference>
<feature type="transmembrane region" description="Helical" evidence="7">
    <location>
        <begin position="336"/>
        <end position="356"/>
    </location>
</feature>
<gene>
    <name evidence="8" type="ORF">EKK97_22545</name>
</gene>
<feature type="transmembrane region" description="Helical" evidence="7">
    <location>
        <begin position="255"/>
        <end position="275"/>
    </location>
</feature>
<keyword evidence="9" id="KW-1185">Reference proteome</keyword>
<dbReference type="AlphaFoldDB" id="A0A6I6SVG5"/>
<dbReference type="InterPro" id="IPR001851">
    <property type="entry name" value="ABC_transp_permease"/>
</dbReference>
<keyword evidence="6 7" id="KW-0472">Membrane</keyword>
<evidence type="ECO:0000313" key="9">
    <source>
        <dbReference type="Proteomes" id="UP000464013"/>
    </source>
</evidence>
<feature type="transmembrane region" description="Helical" evidence="7">
    <location>
        <begin position="105"/>
        <end position="123"/>
    </location>
</feature>
<dbReference type="OrthoDB" id="5422926at2"/>
<evidence type="ECO:0000256" key="6">
    <source>
        <dbReference type="ARBA" id="ARBA00023136"/>
    </source>
</evidence>
<dbReference type="GO" id="GO:0005886">
    <property type="term" value="C:plasma membrane"/>
    <property type="evidence" value="ECO:0007669"/>
    <property type="project" value="UniProtKB-SubCell"/>
</dbReference>
<keyword evidence="5 7" id="KW-1133">Transmembrane helix</keyword>
<dbReference type="KEGG" id="htx:EKK97_22545"/>
<proteinExistence type="inferred from homology"/>
<dbReference type="CDD" id="cd06579">
    <property type="entry name" value="TM_PBP1_transp_AraH_like"/>
    <property type="match status" value="1"/>
</dbReference>
<accession>A0A6I6SVG5</accession>
<feature type="transmembrane region" description="Helical" evidence="7">
    <location>
        <begin position="296"/>
        <end position="324"/>
    </location>
</feature>
<dbReference type="Pfam" id="PF02653">
    <property type="entry name" value="BPD_transp_2"/>
    <property type="match status" value="1"/>
</dbReference>
<evidence type="ECO:0000256" key="3">
    <source>
        <dbReference type="ARBA" id="ARBA00022475"/>
    </source>
</evidence>
<dbReference type="Proteomes" id="UP000464013">
    <property type="component" value="Chromosome"/>
</dbReference>
<dbReference type="PANTHER" id="PTHR32196">
    <property type="entry name" value="ABC TRANSPORTER PERMEASE PROTEIN YPHD-RELATED-RELATED"/>
    <property type="match status" value="1"/>
</dbReference>
<reference evidence="8 9" key="1">
    <citation type="submission" date="2019-01" db="EMBL/GenBank/DDBJ databases">
        <title>Complete genome of a denitifying bacterium Halomons sp. BC-M4-5.</title>
        <authorList>
            <person name="Wang L."/>
            <person name="Shao Z."/>
        </authorList>
    </citation>
    <scope>NUCLEOTIDE SEQUENCE [LARGE SCALE GENOMIC DNA]</scope>
    <source>
        <strain evidence="8 9">BC-M4-5</strain>
    </source>
</reference>
<comment type="subcellular location">
    <subcellularLocation>
        <location evidence="1">Cell inner membrane</location>
        <topology evidence="1">Multi-pass membrane protein</topology>
    </subcellularLocation>
</comment>
<keyword evidence="3" id="KW-1003">Cell membrane</keyword>
<dbReference type="EMBL" id="CP035042">
    <property type="protein sequence ID" value="QHC51820.1"/>
    <property type="molecule type" value="Genomic_DNA"/>
</dbReference>
<protein>
    <submittedName>
        <fullName evidence="8">ABC transporter permease</fullName>
    </submittedName>
</protein>
<keyword evidence="4 7" id="KW-0812">Transmembrane</keyword>
<feature type="transmembrane region" description="Helical" evidence="7">
    <location>
        <begin position="130"/>
        <end position="150"/>
    </location>
</feature>
<evidence type="ECO:0000256" key="5">
    <source>
        <dbReference type="ARBA" id="ARBA00022989"/>
    </source>
</evidence>
<evidence type="ECO:0000256" key="4">
    <source>
        <dbReference type="ARBA" id="ARBA00022692"/>
    </source>
</evidence>